<dbReference type="Pfam" id="PF13672">
    <property type="entry name" value="PP2C_2"/>
    <property type="match status" value="1"/>
</dbReference>
<organism evidence="3">
    <name type="scientific">freshwater metagenome</name>
    <dbReference type="NCBI Taxonomy" id="449393"/>
    <lineage>
        <taxon>unclassified sequences</taxon>
        <taxon>metagenomes</taxon>
        <taxon>ecological metagenomes</taxon>
    </lineage>
</organism>
<feature type="region of interest" description="Disordered" evidence="1">
    <location>
        <begin position="222"/>
        <end position="253"/>
    </location>
</feature>
<proteinExistence type="predicted"/>
<sequence>MLDGVSSSQDSDVASLAGARAARDALRAPLPRGVGTPEGRTAAATKALTDTVRIANDAVVAATAADSTNPASATFAVAVLEAGHLTVGNVGDSRVYWLPDAGEGRLLTIDDSAAQQQIDAGVPRAVAETSPQAHAITKWLGRDAPDLIPRVAELDVVGPGWVLACSDGLWNYASEPAQLAAQVAAAPATTPAALALALVGFANASGGQDNITVALARVEAGPATGPATGTETGPTGQTDPAPAVPEITRESDG</sequence>
<name>A0A6J6SJK4_9ZZZZ</name>
<evidence type="ECO:0000256" key="1">
    <source>
        <dbReference type="SAM" id="MobiDB-lite"/>
    </source>
</evidence>
<evidence type="ECO:0000259" key="2">
    <source>
        <dbReference type="PROSITE" id="PS51746"/>
    </source>
</evidence>
<dbReference type="InterPro" id="IPR001932">
    <property type="entry name" value="PPM-type_phosphatase-like_dom"/>
</dbReference>
<dbReference type="EMBL" id="CAEZXR010000464">
    <property type="protein sequence ID" value="CAB4734903.1"/>
    <property type="molecule type" value="Genomic_DNA"/>
</dbReference>
<feature type="domain" description="PPM-type phosphatase" evidence="2">
    <location>
        <begin position="10"/>
        <end position="218"/>
    </location>
</feature>
<reference evidence="3" key="1">
    <citation type="submission" date="2020-05" db="EMBL/GenBank/DDBJ databases">
        <authorList>
            <person name="Chiriac C."/>
            <person name="Salcher M."/>
            <person name="Ghai R."/>
            <person name="Kavagutti S V."/>
        </authorList>
    </citation>
    <scope>NUCLEOTIDE SEQUENCE</scope>
</reference>
<feature type="compositionally biased region" description="Low complexity" evidence="1">
    <location>
        <begin position="222"/>
        <end position="236"/>
    </location>
</feature>
<protein>
    <submittedName>
        <fullName evidence="3">Unannotated protein</fullName>
    </submittedName>
</protein>
<accession>A0A6J6SJK4</accession>
<dbReference type="InterPro" id="IPR036457">
    <property type="entry name" value="PPM-type-like_dom_sf"/>
</dbReference>
<gene>
    <name evidence="3" type="ORF">UFOPK2579_02816</name>
</gene>
<dbReference type="SUPFAM" id="SSF81606">
    <property type="entry name" value="PP2C-like"/>
    <property type="match status" value="1"/>
</dbReference>
<dbReference type="AlphaFoldDB" id="A0A6J6SJK4"/>
<dbReference type="PROSITE" id="PS51746">
    <property type="entry name" value="PPM_2"/>
    <property type="match status" value="1"/>
</dbReference>
<evidence type="ECO:0000313" key="3">
    <source>
        <dbReference type="EMBL" id="CAB4734903.1"/>
    </source>
</evidence>
<dbReference type="Gene3D" id="3.60.40.10">
    <property type="entry name" value="PPM-type phosphatase domain"/>
    <property type="match status" value="1"/>
</dbReference>